<dbReference type="Gene3D" id="3.20.20.80">
    <property type="entry name" value="Glycosidases"/>
    <property type="match status" value="1"/>
</dbReference>
<dbReference type="InterPro" id="IPR044965">
    <property type="entry name" value="Glyco_hydro_17_plant"/>
</dbReference>
<evidence type="ECO:0000256" key="6">
    <source>
        <dbReference type="ARBA" id="ARBA00033335"/>
    </source>
</evidence>
<dbReference type="AlphaFoldDB" id="A0A833XYQ1"/>
<gene>
    <name evidence="10" type="ORF">F2P56_010174</name>
</gene>
<dbReference type="InterPro" id="IPR017853">
    <property type="entry name" value="GH"/>
</dbReference>
<protein>
    <recommendedName>
        <fullName evidence="3">glucan endo-1,3-beta-D-glucosidase</fullName>
        <ecNumber evidence="3">3.2.1.39</ecNumber>
    </recommendedName>
    <alternativeName>
        <fullName evidence="6">(1-&gt;3)-beta-glucan endohydrolase</fullName>
    </alternativeName>
    <alternativeName>
        <fullName evidence="7">Beta-1,3-endoglucanase</fullName>
    </alternativeName>
</protein>
<dbReference type="Pfam" id="PF00332">
    <property type="entry name" value="Glyco_hydro_17"/>
    <property type="match status" value="1"/>
</dbReference>
<keyword evidence="4" id="KW-0378">Hydrolase</keyword>
<dbReference type="Proteomes" id="UP000619265">
    <property type="component" value="Unassembled WGS sequence"/>
</dbReference>
<reference evidence="10" key="1">
    <citation type="submission" date="2015-10" db="EMBL/GenBank/DDBJ databases">
        <authorList>
            <person name="Martinez-Garcia P.J."/>
            <person name="Crepeau M.W."/>
            <person name="Puiu D."/>
            <person name="Gonzalez-Ibeas D."/>
            <person name="Whalen J."/>
            <person name="Stevens K."/>
            <person name="Paul R."/>
            <person name="Butterfield T."/>
            <person name="Britton M."/>
            <person name="Reagan R."/>
            <person name="Chakraborty S."/>
            <person name="Walawage S.L."/>
            <person name="Vasquez-Gross H.A."/>
            <person name="Cardeno C."/>
            <person name="Famula R."/>
            <person name="Pratt K."/>
            <person name="Kuruganti S."/>
            <person name="Aradhya M.K."/>
            <person name="Leslie C.A."/>
            <person name="Dandekar A.M."/>
            <person name="Salzberg S.L."/>
            <person name="Wegrzyn J.L."/>
            <person name="Langley C.H."/>
            <person name="Neale D.B."/>
        </authorList>
    </citation>
    <scope>NUCLEOTIDE SEQUENCE</scope>
    <source>
        <tissue evidence="10">Leaves</tissue>
    </source>
</reference>
<evidence type="ECO:0000313" key="11">
    <source>
        <dbReference type="Proteomes" id="UP000619265"/>
    </source>
</evidence>
<dbReference type="EC" id="3.2.1.39" evidence="3"/>
<evidence type="ECO:0000313" key="10">
    <source>
        <dbReference type="EMBL" id="KAF5473572.1"/>
    </source>
</evidence>
<accession>A0A833XYQ1</accession>
<feature type="chain" id="PRO_5032979128" description="glucan endo-1,3-beta-D-glucosidase" evidence="9">
    <location>
        <begin position="20"/>
        <end position="427"/>
    </location>
</feature>
<dbReference type="PANTHER" id="PTHR32227">
    <property type="entry name" value="GLUCAN ENDO-1,3-BETA-GLUCOSIDASE BG1-RELATED-RELATED"/>
    <property type="match status" value="1"/>
</dbReference>
<dbReference type="EMBL" id="LIHL02000004">
    <property type="protein sequence ID" value="KAF5473572.1"/>
    <property type="molecule type" value="Genomic_DNA"/>
</dbReference>
<dbReference type="InterPro" id="IPR000490">
    <property type="entry name" value="Glyco_hydro_17"/>
</dbReference>
<evidence type="ECO:0000256" key="7">
    <source>
        <dbReference type="ARBA" id="ARBA00033417"/>
    </source>
</evidence>
<dbReference type="Gramene" id="Jr04_21730_p1">
    <property type="protein sequence ID" value="cds.Jr04_21730_p1"/>
    <property type="gene ID" value="Jr04_21730"/>
</dbReference>
<feature type="signal peptide" evidence="9">
    <location>
        <begin position="1"/>
        <end position="19"/>
    </location>
</feature>
<evidence type="ECO:0000256" key="9">
    <source>
        <dbReference type="SAM" id="SignalP"/>
    </source>
</evidence>
<dbReference type="GO" id="GO:0005975">
    <property type="term" value="P:carbohydrate metabolic process"/>
    <property type="evidence" value="ECO:0007669"/>
    <property type="project" value="InterPro"/>
</dbReference>
<organism evidence="10 11">
    <name type="scientific">Juglans regia</name>
    <name type="common">English walnut</name>
    <dbReference type="NCBI Taxonomy" id="51240"/>
    <lineage>
        <taxon>Eukaryota</taxon>
        <taxon>Viridiplantae</taxon>
        <taxon>Streptophyta</taxon>
        <taxon>Embryophyta</taxon>
        <taxon>Tracheophyta</taxon>
        <taxon>Spermatophyta</taxon>
        <taxon>Magnoliopsida</taxon>
        <taxon>eudicotyledons</taxon>
        <taxon>Gunneridae</taxon>
        <taxon>Pentapetalae</taxon>
        <taxon>rosids</taxon>
        <taxon>fabids</taxon>
        <taxon>Fagales</taxon>
        <taxon>Juglandaceae</taxon>
        <taxon>Juglans</taxon>
    </lineage>
</organism>
<feature type="non-terminal residue" evidence="10">
    <location>
        <position position="1"/>
    </location>
</feature>
<dbReference type="SUPFAM" id="SSF51445">
    <property type="entry name" value="(Trans)glycosidases"/>
    <property type="match status" value="1"/>
</dbReference>
<proteinExistence type="inferred from homology"/>
<reference evidence="10" key="2">
    <citation type="submission" date="2020-03" db="EMBL/GenBank/DDBJ databases">
        <title>Walnut 2.0.</title>
        <authorList>
            <person name="Marrano A."/>
            <person name="Britton M."/>
            <person name="Zimin A.V."/>
            <person name="Zaini P.A."/>
            <person name="Workman R."/>
            <person name="Puiu D."/>
            <person name="Bianco L."/>
            <person name="Allen B.J."/>
            <person name="Troggio M."/>
            <person name="Leslie C.A."/>
            <person name="Timp W."/>
            <person name="Dendekar A."/>
            <person name="Salzberg S.L."/>
            <person name="Neale D.B."/>
        </authorList>
    </citation>
    <scope>NUCLEOTIDE SEQUENCE</scope>
    <source>
        <tissue evidence="10">Leaves</tissue>
    </source>
</reference>
<evidence type="ECO:0000256" key="1">
    <source>
        <dbReference type="ARBA" id="ARBA00000382"/>
    </source>
</evidence>
<evidence type="ECO:0000256" key="3">
    <source>
        <dbReference type="ARBA" id="ARBA00012780"/>
    </source>
</evidence>
<evidence type="ECO:0000256" key="5">
    <source>
        <dbReference type="ARBA" id="ARBA00023295"/>
    </source>
</evidence>
<dbReference type="GO" id="GO:0042973">
    <property type="term" value="F:glucan endo-1,3-beta-D-glucosidase activity"/>
    <property type="evidence" value="ECO:0007669"/>
    <property type="project" value="UniProtKB-EC"/>
</dbReference>
<keyword evidence="5" id="KW-0326">Glycosidase</keyword>
<comment type="similarity">
    <text evidence="2 8">Belongs to the glycosyl hydrolase 17 family.</text>
</comment>
<comment type="caution">
    <text evidence="10">The sequence shown here is derived from an EMBL/GenBank/DDBJ whole genome shotgun (WGS) entry which is preliminary data.</text>
</comment>
<name>A0A833XYQ1_JUGRE</name>
<evidence type="ECO:0000256" key="4">
    <source>
        <dbReference type="ARBA" id="ARBA00022801"/>
    </source>
</evidence>
<evidence type="ECO:0000256" key="2">
    <source>
        <dbReference type="ARBA" id="ARBA00008773"/>
    </source>
</evidence>
<keyword evidence="9" id="KW-0732">Signal</keyword>
<evidence type="ECO:0000256" key="8">
    <source>
        <dbReference type="RuleBase" id="RU004335"/>
    </source>
</evidence>
<sequence>ILTCLSSCRFLYIVLPILANFNLSTPFSGKSFYQKTPTSTYALNFEVKGSDDSSSLEVPAFSIKTMALITKFRCSPTNLMSRIWIALILSGLATIHNHIRTAVADFDALGVCLGTSGTDIPDPKTTVQLLHKYGFKKVRLLSSNNWMMEALINQNIAVTIGIANEELPMVADTIIDNAGTWYNANVRPYISKMPIEYIVIGDDAILSPYSEFVIPAMTNIMQVLRRFDQGSIKVTVAVSTSVLEKTFPPSQGIFKARTRNIMVDILKAIAGYKFSPVLMVNVYPYRYHAAGLILQDFATFTAHKPAIHDGNNDYWNMLDALLDAFVTALTRENLGSIRLVVGASGWPSAGNGRFTTPALAATYNQNFMRRIVRRQGTPAHPTKPIDGFVYALFNENKKPGGPADQHFGLLKTDKTPAYSFVVPHYWR</sequence>
<comment type="catalytic activity">
    <reaction evidence="1">
        <text>Hydrolysis of (1-&gt;3)-beta-D-glucosidic linkages in (1-&gt;3)-beta-D-glucans.</text>
        <dbReference type="EC" id="3.2.1.39"/>
    </reaction>
</comment>